<dbReference type="PANTHER" id="PTHR43000">
    <property type="entry name" value="DTDP-D-GLUCOSE 4,6-DEHYDRATASE-RELATED"/>
    <property type="match status" value="1"/>
</dbReference>
<accession>A0A2M7T757</accession>
<sequence length="309" mass="33926">MRIVVTGGAGFIGSNIVDAYIEAGHDVAVIDNLSSGKESNVHPKARLYKLDIRSPEVELVFAKEKPDVLNHHAAQIDVRKSVVDPAYDAQVNIVGMINLLQMCIKHEVRKVIFASSGGAIYGDPSVLPADENTPLDPLAPYGAAKVAGEYYLSCFSALYGLNYTALRYGNIYGPRQDPHGEAGVIAIFSQAMLKDHEVKIFGTGEQLRDYVFVGDVVRANVLSLEKGNNRRINIGTATGTSVNELFDRLKGITGYAKDAVYYPVRHGELERTYLANEKAKDELGWVPQVDIQQGLERTAEFFRQQPVKA</sequence>
<dbReference type="RefSeq" id="WP_286677982.1">
    <property type="nucleotide sequence ID" value="NZ_MNXI01000051.1"/>
</dbReference>
<reference evidence="4" key="1">
    <citation type="submission" date="2017-09" db="EMBL/GenBank/DDBJ databases">
        <title>Depth-based differentiation of microbial function through sediment-hosted aquifers and enrichment of novel symbionts in the deep terrestrial subsurface.</title>
        <authorList>
            <person name="Probst A.J."/>
            <person name="Ladd B."/>
            <person name="Jarett J.K."/>
            <person name="Geller-Mcgrath D.E."/>
            <person name="Sieber C.M.K."/>
            <person name="Emerson J.B."/>
            <person name="Anantharaman K."/>
            <person name="Thomas B.C."/>
            <person name="Malmstrom R."/>
            <person name="Stieglmeier M."/>
            <person name="Klingl A."/>
            <person name="Woyke T."/>
            <person name="Ryan C.M."/>
            <person name="Banfield J.F."/>
        </authorList>
    </citation>
    <scope>NUCLEOTIDE SEQUENCE [LARGE SCALE GENOMIC DNA]</scope>
</reference>
<protein>
    <submittedName>
        <fullName evidence="3">UDP-glucose 4-epimerase</fullName>
    </submittedName>
</protein>
<gene>
    <name evidence="3" type="ORF">COY37_07330</name>
</gene>
<name>A0A2M7T757_9ACTN</name>
<dbReference type="Gene3D" id="3.40.50.720">
    <property type="entry name" value="NAD(P)-binding Rossmann-like Domain"/>
    <property type="match status" value="1"/>
</dbReference>
<dbReference type="EMBL" id="PFNG01000173">
    <property type="protein sequence ID" value="PIZ37347.1"/>
    <property type="molecule type" value="Genomic_DNA"/>
</dbReference>
<evidence type="ECO:0000313" key="4">
    <source>
        <dbReference type="Proteomes" id="UP000230956"/>
    </source>
</evidence>
<dbReference type="InterPro" id="IPR001509">
    <property type="entry name" value="Epimerase_deHydtase"/>
</dbReference>
<evidence type="ECO:0000313" key="3">
    <source>
        <dbReference type="EMBL" id="PIZ37347.1"/>
    </source>
</evidence>
<dbReference type="InterPro" id="IPR036291">
    <property type="entry name" value="NAD(P)-bd_dom_sf"/>
</dbReference>
<dbReference type="AlphaFoldDB" id="A0A2M7T757"/>
<organism evidence="3 4">
    <name type="scientific">Candidatus Aquicultor secundus</name>
    <dbReference type="NCBI Taxonomy" id="1973895"/>
    <lineage>
        <taxon>Bacteria</taxon>
        <taxon>Bacillati</taxon>
        <taxon>Actinomycetota</taxon>
        <taxon>Candidatus Aquicultoria</taxon>
        <taxon>Candidatus Aquicultorales</taxon>
        <taxon>Candidatus Aquicultoraceae</taxon>
        <taxon>Candidatus Aquicultor</taxon>
    </lineage>
</organism>
<dbReference type="SUPFAM" id="SSF51735">
    <property type="entry name" value="NAD(P)-binding Rossmann-fold domains"/>
    <property type="match status" value="1"/>
</dbReference>
<evidence type="ECO:0000256" key="1">
    <source>
        <dbReference type="ARBA" id="ARBA00007637"/>
    </source>
</evidence>
<dbReference type="Gene3D" id="3.90.25.10">
    <property type="entry name" value="UDP-galactose 4-epimerase, domain 1"/>
    <property type="match status" value="1"/>
</dbReference>
<comment type="caution">
    <text evidence="3">The sequence shown here is derived from an EMBL/GenBank/DDBJ whole genome shotgun (WGS) entry which is preliminary data.</text>
</comment>
<feature type="domain" description="NAD-dependent epimerase/dehydratase" evidence="2">
    <location>
        <begin position="3"/>
        <end position="235"/>
    </location>
</feature>
<dbReference type="Pfam" id="PF01370">
    <property type="entry name" value="Epimerase"/>
    <property type="match status" value="1"/>
</dbReference>
<comment type="similarity">
    <text evidence="1">Belongs to the NAD(P)-dependent epimerase/dehydratase family.</text>
</comment>
<evidence type="ECO:0000259" key="2">
    <source>
        <dbReference type="Pfam" id="PF01370"/>
    </source>
</evidence>
<dbReference type="Proteomes" id="UP000230956">
    <property type="component" value="Unassembled WGS sequence"/>
</dbReference>
<proteinExistence type="inferred from homology"/>